<gene>
    <name evidence="2" type="ORF">VP01_814g2</name>
</gene>
<dbReference type="EMBL" id="LAVV01013660">
    <property type="protein sequence ID" value="KNZ45415.1"/>
    <property type="molecule type" value="Genomic_DNA"/>
</dbReference>
<proteinExistence type="predicted"/>
<dbReference type="Proteomes" id="UP000037035">
    <property type="component" value="Unassembled WGS sequence"/>
</dbReference>
<dbReference type="OrthoDB" id="2495932at2759"/>
<feature type="region of interest" description="Disordered" evidence="1">
    <location>
        <begin position="251"/>
        <end position="270"/>
    </location>
</feature>
<feature type="compositionally biased region" description="Low complexity" evidence="1">
    <location>
        <begin position="191"/>
        <end position="215"/>
    </location>
</feature>
<evidence type="ECO:0000313" key="3">
    <source>
        <dbReference type="Proteomes" id="UP000037035"/>
    </source>
</evidence>
<name>A0A0L6UC96_9BASI</name>
<organism evidence="2 3">
    <name type="scientific">Puccinia sorghi</name>
    <dbReference type="NCBI Taxonomy" id="27349"/>
    <lineage>
        <taxon>Eukaryota</taxon>
        <taxon>Fungi</taxon>
        <taxon>Dikarya</taxon>
        <taxon>Basidiomycota</taxon>
        <taxon>Pucciniomycotina</taxon>
        <taxon>Pucciniomycetes</taxon>
        <taxon>Pucciniales</taxon>
        <taxon>Pucciniaceae</taxon>
        <taxon>Puccinia</taxon>
    </lineage>
</organism>
<sequence>MASLQHTNNHNNNNGPDSSNSCMDGVVQTTTISHSNPTMERNAQKVAGSGVSSMSNANDDAFDCRKAPKKAASYNEGRQDASHHHLSASQPLSGPPHPVNVTRFHPKATDAAASHSYSPQTLPLWRFCSMAGKGLGSKRVEDVKMNRIDKLRAGRKRRAGRRPFVFKSSPLAEGQGAGRLTQFHANTYPIPSSSSSSTTTPSSSSSSSLMKSSPFLSRESPEGLALHHATLYNGRNTVRISRFSGPINNPTSHLWRAETPMQKPVQSSSLLLDRNVSNAYSSRSYSAQPQISRLCGSNLSSRPSKPLSSKSDYQSWEISLPKCPFPKMGVLAV</sequence>
<reference evidence="2 3" key="1">
    <citation type="submission" date="2015-08" db="EMBL/GenBank/DDBJ databases">
        <title>Next Generation Sequencing and Analysis of the Genome of Puccinia sorghi L Schw, the Causal Agent of Maize Common Rust.</title>
        <authorList>
            <person name="Rochi L."/>
            <person name="Burguener G."/>
            <person name="Darino M."/>
            <person name="Turjanski A."/>
            <person name="Kreff E."/>
            <person name="Dieguez M.J."/>
            <person name="Sacco F."/>
        </authorList>
    </citation>
    <scope>NUCLEOTIDE SEQUENCE [LARGE SCALE GENOMIC DNA]</scope>
    <source>
        <strain evidence="2 3">RO10H11247</strain>
    </source>
</reference>
<comment type="caution">
    <text evidence="2">The sequence shown here is derived from an EMBL/GenBank/DDBJ whole genome shotgun (WGS) entry which is preliminary data.</text>
</comment>
<feature type="region of interest" description="Disordered" evidence="1">
    <location>
        <begin position="185"/>
        <end position="215"/>
    </location>
</feature>
<evidence type="ECO:0000256" key="1">
    <source>
        <dbReference type="SAM" id="MobiDB-lite"/>
    </source>
</evidence>
<feature type="compositionally biased region" description="Low complexity" evidence="1">
    <location>
        <begin position="8"/>
        <end position="21"/>
    </location>
</feature>
<dbReference type="AlphaFoldDB" id="A0A0L6UC96"/>
<feature type="compositionally biased region" description="Polar residues" evidence="1">
    <location>
        <begin position="27"/>
        <end position="41"/>
    </location>
</feature>
<dbReference type="VEuPathDB" id="FungiDB:VP01_814g2"/>
<accession>A0A0L6UC96</accession>
<protein>
    <submittedName>
        <fullName evidence="2">Uncharacterized protein</fullName>
    </submittedName>
</protein>
<evidence type="ECO:0000313" key="2">
    <source>
        <dbReference type="EMBL" id="KNZ45415.1"/>
    </source>
</evidence>
<keyword evidence="3" id="KW-1185">Reference proteome</keyword>
<feature type="region of interest" description="Disordered" evidence="1">
    <location>
        <begin position="1"/>
        <end position="99"/>
    </location>
</feature>